<feature type="transmembrane region" description="Helical" evidence="7">
    <location>
        <begin position="358"/>
        <end position="380"/>
    </location>
</feature>
<feature type="transmembrane region" description="Helical" evidence="7">
    <location>
        <begin position="266"/>
        <end position="290"/>
    </location>
</feature>
<sequence>MVLVVSSLARGLGVGTSAVISRVVGQGDQQKVRRMTTDALLLSLIIVIAFVTVGLLTIDPLFRLLGADDSILPLIKSYMSIWYLGMPFVVIPMVGNNAIRATGDTKTPSMIMVCAILVNLVLDPLFIFGPGPFPRWELAGAAFATAIARATALVISLIVLGRRERMITAVLPRLRDLWVNWKKVLYLGLPAAATYIIIPLSTGIITRLISSYGPERVAGFGVATRVEMFGLTVIMALSTVLIPFVGQNLGAGKLGRIRTALRLSQLFSLLWGVFLFVIFLILGKAIAGIFNKNPEVITATSLYLAVVSLSYGLLGIVELNNAVFNALHKPLPAAAISLLRMLVFYVPLALLGSRLLQLRGIFGAAAIANITSGLISTIWLRRQFSGNRLAK</sequence>
<feature type="transmembrane region" description="Helical" evidence="7">
    <location>
        <begin position="141"/>
        <end position="163"/>
    </location>
</feature>
<dbReference type="NCBIfam" id="TIGR00797">
    <property type="entry name" value="matE"/>
    <property type="match status" value="1"/>
</dbReference>
<keyword evidence="6 7" id="KW-0472">Membrane</keyword>
<comment type="caution">
    <text evidence="8">The sequence shown here is derived from an EMBL/GenBank/DDBJ whole genome shotgun (WGS) entry which is preliminary data.</text>
</comment>
<dbReference type="EMBL" id="BARW01007583">
    <property type="protein sequence ID" value="GAI87982.1"/>
    <property type="molecule type" value="Genomic_DNA"/>
</dbReference>
<dbReference type="GO" id="GO:0042910">
    <property type="term" value="F:xenobiotic transmembrane transporter activity"/>
    <property type="evidence" value="ECO:0007669"/>
    <property type="project" value="InterPro"/>
</dbReference>
<dbReference type="GO" id="GO:0015297">
    <property type="term" value="F:antiporter activity"/>
    <property type="evidence" value="ECO:0007669"/>
    <property type="project" value="InterPro"/>
</dbReference>
<keyword evidence="2" id="KW-0813">Transport</keyword>
<feature type="transmembrane region" description="Helical" evidence="7">
    <location>
        <begin position="296"/>
        <end position="319"/>
    </location>
</feature>
<accession>X1S4P5</accession>
<gene>
    <name evidence="8" type="ORF">S12H4_15746</name>
</gene>
<comment type="subcellular location">
    <subcellularLocation>
        <location evidence="1">Cell membrane</location>
        <topology evidence="1">Multi-pass membrane protein</topology>
    </subcellularLocation>
</comment>
<dbReference type="PANTHER" id="PTHR43549:SF3">
    <property type="entry name" value="MULTIDRUG RESISTANCE PROTEIN YPNP-RELATED"/>
    <property type="match status" value="1"/>
</dbReference>
<evidence type="ECO:0000256" key="6">
    <source>
        <dbReference type="ARBA" id="ARBA00023136"/>
    </source>
</evidence>
<name>X1S4P5_9ZZZZ</name>
<evidence type="ECO:0008006" key="9">
    <source>
        <dbReference type="Google" id="ProtNLM"/>
    </source>
</evidence>
<feature type="transmembrane region" description="Helical" evidence="7">
    <location>
        <begin position="39"/>
        <end position="58"/>
    </location>
</feature>
<dbReference type="Pfam" id="PF01554">
    <property type="entry name" value="MatE"/>
    <property type="match status" value="2"/>
</dbReference>
<evidence type="ECO:0000256" key="1">
    <source>
        <dbReference type="ARBA" id="ARBA00004651"/>
    </source>
</evidence>
<dbReference type="GO" id="GO:0005886">
    <property type="term" value="C:plasma membrane"/>
    <property type="evidence" value="ECO:0007669"/>
    <property type="project" value="UniProtKB-SubCell"/>
</dbReference>
<feature type="transmembrane region" description="Helical" evidence="7">
    <location>
        <begin position="184"/>
        <end position="209"/>
    </location>
</feature>
<evidence type="ECO:0000256" key="7">
    <source>
        <dbReference type="SAM" id="Phobius"/>
    </source>
</evidence>
<dbReference type="InterPro" id="IPR002528">
    <property type="entry name" value="MATE_fam"/>
</dbReference>
<evidence type="ECO:0000256" key="4">
    <source>
        <dbReference type="ARBA" id="ARBA00022692"/>
    </source>
</evidence>
<dbReference type="InterPro" id="IPR052031">
    <property type="entry name" value="Membrane_Transporter-Flippase"/>
</dbReference>
<keyword evidence="3" id="KW-1003">Cell membrane</keyword>
<feature type="transmembrane region" description="Helical" evidence="7">
    <location>
        <begin position="229"/>
        <end position="246"/>
    </location>
</feature>
<protein>
    <recommendedName>
        <fullName evidence="9">Polysaccharide biosynthesis protein C-terminal domain-containing protein</fullName>
    </recommendedName>
</protein>
<organism evidence="8">
    <name type="scientific">marine sediment metagenome</name>
    <dbReference type="NCBI Taxonomy" id="412755"/>
    <lineage>
        <taxon>unclassified sequences</taxon>
        <taxon>metagenomes</taxon>
        <taxon>ecological metagenomes</taxon>
    </lineage>
</organism>
<reference evidence="8" key="1">
    <citation type="journal article" date="2014" name="Front. Microbiol.">
        <title>High frequency of phylogenetically diverse reductive dehalogenase-homologous genes in deep subseafloor sedimentary metagenomes.</title>
        <authorList>
            <person name="Kawai M."/>
            <person name="Futagami T."/>
            <person name="Toyoda A."/>
            <person name="Takaki Y."/>
            <person name="Nishi S."/>
            <person name="Hori S."/>
            <person name="Arai W."/>
            <person name="Tsubouchi T."/>
            <person name="Morono Y."/>
            <person name="Uchiyama I."/>
            <person name="Ito T."/>
            <person name="Fujiyama A."/>
            <person name="Inagaki F."/>
            <person name="Takami H."/>
        </authorList>
    </citation>
    <scope>NUCLEOTIDE SEQUENCE</scope>
    <source>
        <strain evidence="8">Expedition CK06-06</strain>
    </source>
</reference>
<dbReference type="AlphaFoldDB" id="X1S4P5"/>
<feature type="transmembrane region" description="Helical" evidence="7">
    <location>
        <begin position="331"/>
        <end position="352"/>
    </location>
</feature>
<dbReference type="PANTHER" id="PTHR43549">
    <property type="entry name" value="MULTIDRUG RESISTANCE PROTEIN YPNP-RELATED"/>
    <property type="match status" value="1"/>
</dbReference>
<evidence type="ECO:0000256" key="2">
    <source>
        <dbReference type="ARBA" id="ARBA00022448"/>
    </source>
</evidence>
<evidence type="ECO:0000313" key="8">
    <source>
        <dbReference type="EMBL" id="GAI87982.1"/>
    </source>
</evidence>
<feature type="transmembrane region" description="Helical" evidence="7">
    <location>
        <begin position="78"/>
        <end position="99"/>
    </location>
</feature>
<evidence type="ECO:0000256" key="3">
    <source>
        <dbReference type="ARBA" id="ARBA00022475"/>
    </source>
</evidence>
<feature type="transmembrane region" description="Helical" evidence="7">
    <location>
        <begin position="111"/>
        <end position="129"/>
    </location>
</feature>
<proteinExistence type="predicted"/>
<keyword evidence="4 7" id="KW-0812">Transmembrane</keyword>
<keyword evidence="5 7" id="KW-1133">Transmembrane helix</keyword>
<evidence type="ECO:0000256" key="5">
    <source>
        <dbReference type="ARBA" id="ARBA00022989"/>
    </source>
</evidence>